<feature type="compositionally biased region" description="Basic and acidic residues" evidence="1">
    <location>
        <begin position="59"/>
        <end position="70"/>
    </location>
</feature>
<dbReference type="STRING" id="52586.A0A0B1P6F6"/>
<feature type="region of interest" description="Disordered" evidence="1">
    <location>
        <begin position="1"/>
        <end position="24"/>
    </location>
</feature>
<feature type="compositionally biased region" description="Polar residues" evidence="1">
    <location>
        <begin position="1"/>
        <end position="17"/>
    </location>
</feature>
<protein>
    <submittedName>
        <fullName evidence="2">Uncharacterized protein</fullName>
    </submittedName>
</protein>
<feature type="region of interest" description="Disordered" evidence="1">
    <location>
        <begin position="48"/>
        <end position="99"/>
    </location>
</feature>
<comment type="caution">
    <text evidence="2">The sequence shown here is derived from an EMBL/GenBank/DDBJ whole genome shotgun (WGS) entry which is preliminary data.</text>
</comment>
<feature type="compositionally biased region" description="Polar residues" evidence="1">
    <location>
        <begin position="48"/>
        <end position="58"/>
    </location>
</feature>
<feature type="compositionally biased region" description="Polar residues" evidence="1">
    <location>
        <begin position="81"/>
        <end position="90"/>
    </location>
</feature>
<gene>
    <name evidence="2" type="ORF">EV44_g3289</name>
</gene>
<dbReference type="EMBL" id="JNVN01001720">
    <property type="protein sequence ID" value="KHJ32930.1"/>
    <property type="molecule type" value="Genomic_DNA"/>
</dbReference>
<evidence type="ECO:0000256" key="1">
    <source>
        <dbReference type="SAM" id="MobiDB-lite"/>
    </source>
</evidence>
<dbReference type="HOGENOM" id="CLU_350624_0_0_1"/>
<feature type="compositionally biased region" description="Basic and acidic residues" evidence="1">
    <location>
        <begin position="352"/>
        <end position="369"/>
    </location>
</feature>
<organism evidence="2 3">
    <name type="scientific">Uncinula necator</name>
    <name type="common">Grape powdery mildew</name>
    <dbReference type="NCBI Taxonomy" id="52586"/>
    <lineage>
        <taxon>Eukaryota</taxon>
        <taxon>Fungi</taxon>
        <taxon>Dikarya</taxon>
        <taxon>Ascomycota</taxon>
        <taxon>Pezizomycotina</taxon>
        <taxon>Leotiomycetes</taxon>
        <taxon>Erysiphales</taxon>
        <taxon>Erysiphaceae</taxon>
        <taxon>Erysiphe</taxon>
    </lineage>
</organism>
<accession>A0A0B1P6F6</accession>
<sequence length="803" mass="91008">MIRRTLSSRSEQVSNDFPSPEHLPVRSLDRNLDIVAHGTVASRVHQLQGLSSKFSPESRSNERNDNRESSYTKFGRRITKRFSQPAQRNSKPSEETQYETTHSYNGINTSYISDDQNLGIINARTKPDLCDKKAQVGTLVPTVKIKYDKPSSWKDTFKVASRSLGVACASPDVNSSQEKANSINNQVISEIYAPTLLSDFPNDHLKSLKHKEELKIQKRGSDSSISTTSSMRRRSVRELFAHHGIKTPPGLASSVKTSNTVDSNNLETHYYCHRCSFINKKNAAVCYNCENLLKSHNDLRENQNSIARPNRELESNDPDIHKKQFLELDSTSFIRKSQRSRPSPFQPNEMLPNKDLKSDKSKTLSREFSQRVNTYKSTRENSREKKDWETANPVPFLSGRNVTTSVKQSPFFARDSLEVSSLGQSRPRVASKKFSCDTLQLDSTASQNREYGHMPLRHCISLSKTQQNQYQVDSKNERQMGDIFLEKGIKLNPQYKALTINPTNLKTAVNIQSKKSLDTQNKKTAEKICVEIDDESHPLDAKIFLKNVEKNDPTATHKKYSKGDFQPDTKDFPFADGYTEKFGVPPRENSVLFRSAARLNKAGSISKSNTEILNLSGRQHAFPSRDIDLEATNKPELGNFLRREKAIDFPSKPDSKLSKVNSLLSPQEEASVTSEIDAKSDNERKKLRRIKIAKKIKLNLPQITDQTVNNLERKIRENLSEDNSHLTGMAISSEPSKKINTDRWMELPPINPGDYRSHWERNADTSLTDITTQEIRGVTVTLQLEGRDDMVFKAKPSKTGVEK</sequence>
<feature type="compositionally biased region" description="Polar residues" evidence="1">
    <location>
        <begin position="331"/>
        <end position="343"/>
    </location>
</feature>
<evidence type="ECO:0000313" key="2">
    <source>
        <dbReference type="EMBL" id="KHJ32930.1"/>
    </source>
</evidence>
<proteinExistence type="predicted"/>
<dbReference type="AlphaFoldDB" id="A0A0B1P6F6"/>
<name>A0A0B1P6F6_UNCNE</name>
<dbReference type="Proteomes" id="UP000030854">
    <property type="component" value="Unassembled WGS sequence"/>
</dbReference>
<feature type="compositionally biased region" description="Polar residues" evidence="1">
    <location>
        <begin position="658"/>
        <end position="674"/>
    </location>
</feature>
<evidence type="ECO:0000313" key="3">
    <source>
        <dbReference type="Proteomes" id="UP000030854"/>
    </source>
</evidence>
<keyword evidence="3" id="KW-1185">Reference proteome</keyword>
<feature type="region of interest" description="Disordered" evidence="1">
    <location>
        <begin position="331"/>
        <end position="401"/>
    </location>
</feature>
<feature type="region of interest" description="Disordered" evidence="1">
    <location>
        <begin position="652"/>
        <end position="677"/>
    </location>
</feature>
<reference evidence="2 3" key="1">
    <citation type="journal article" date="2014" name="BMC Genomics">
        <title>Adaptive genomic structural variation in the grape powdery mildew pathogen, Erysiphe necator.</title>
        <authorList>
            <person name="Jones L."/>
            <person name="Riaz S."/>
            <person name="Morales-Cruz A."/>
            <person name="Amrine K.C."/>
            <person name="McGuire B."/>
            <person name="Gubler W.D."/>
            <person name="Walker M.A."/>
            <person name="Cantu D."/>
        </authorList>
    </citation>
    <scope>NUCLEOTIDE SEQUENCE [LARGE SCALE GENOMIC DNA]</scope>
    <source>
        <strain evidence="3">c</strain>
    </source>
</reference>
<feature type="compositionally biased region" description="Basic and acidic residues" evidence="1">
    <location>
        <begin position="377"/>
        <end position="389"/>
    </location>
</feature>